<dbReference type="GO" id="GO:0005739">
    <property type="term" value="C:mitochondrion"/>
    <property type="evidence" value="ECO:0007669"/>
    <property type="project" value="TreeGrafter"/>
</dbReference>
<dbReference type="SMART" id="SM00053">
    <property type="entry name" value="DYNc"/>
    <property type="match status" value="1"/>
</dbReference>
<evidence type="ECO:0000313" key="5">
    <source>
        <dbReference type="EMBL" id="EXJ67082.1"/>
    </source>
</evidence>
<dbReference type="OrthoDB" id="415706at2759"/>
<proteinExistence type="predicted"/>
<dbReference type="HOGENOM" id="CLU_008964_7_3_1"/>
<evidence type="ECO:0000256" key="2">
    <source>
        <dbReference type="ARBA" id="ARBA00023134"/>
    </source>
</evidence>
<name>W9WG35_9EURO</name>
<evidence type="ECO:0000259" key="4">
    <source>
        <dbReference type="PROSITE" id="PS51718"/>
    </source>
</evidence>
<dbReference type="GeneID" id="19194424"/>
<dbReference type="GO" id="GO:0005874">
    <property type="term" value="C:microtubule"/>
    <property type="evidence" value="ECO:0007669"/>
    <property type="project" value="TreeGrafter"/>
</dbReference>
<dbReference type="PRINTS" id="PR00195">
    <property type="entry name" value="DYNAMIN"/>
</dbReference>
<dbReference type="EMBL" id="AMGX01000017">
    <property type="protein sequence ID" value="EXJ67082.1"/>
    <property type="molecule type" value="Genomic_DNA"/>
</dbReference>
<dbReference type="RefSeq" id="XP_007748497.1">
    <property type="nucleotide sequence ID" value="XM_007750307.1"/>
</dbReference>
<dbReference type="Proteomes" id="UP000019471">
    <property type="component" value="Unassembled WGS sequence"/>
</dbReference>
<reference evidence="5 6" key="1">
    <citation type="submission" date="2013-03" db="EMBL/GenBank/DDBJ databases">
        <title>The Genome Sequence of Cladophialophora psammophila CBS 110553.</title>
        <authorList>
            <consortium name="The Broad Institute Genomics Platform"/>
            <person name="Cuomo C."/>
            <person name="de Hoog S."/>
            <person name="Gorbushina A."/>
            <person name="Walker B."/>
            <person name="Young S.K."/>
            <person name="Zeng Q."/>
            <person name="Gargeya S."/>
            <person name="Fitzgerald M."/>
            <person name="Haas B."/>
            <person name="Abouelleil A."/>
            <person name="Allen A.W."/>
            <person name="Alvarado L."/>
            <person name="Arachchi H.M."/>
            <person name="Berlin A.M."/>
            <person name="Chapman S.B."/>
            <person name="Gainer-Dewar J."/>
            <person name="Goldberg J."/>
            <person name="Griggs A."/>
            <person name="Gujja S."/>
            <person name="Hansen M."/>
            <person name="Howarth C."/>
            <person name="Imamovic A."/>
            <person name="Ireland A."/>
            <person name="Larimer J."/>
            <person name="McCowan C."/>
            <person name="Murphy C."/>
            <person name="Pearson M."/>
            <person name="Poon T.W."/>
            <person name="Priest M."/>
            <person name="Roberts A."/>
            <person name="Saif S."/>
            <person name="Shea T."/>
            <person name="Sisk P."/>
            <person name="Sykes S."/>
            <person name="Wortman J."/>
            <person name="Nusbaum C."/>
            <person name="Birren B."/>
        </authorList>
    </citation>
    <scope>NUCLEOTIDE SEQUENCE [LARGE SCALE GENOMIC DNA]</scope>
    <source>
        <strain evidence="5 6">CBS 110553</strain>
    </source>
</reference>
<dbReference type="InterPro" id="IPR045063">
    <property type="entry name" value="Dynamin_N"/>
</dbReference>
<dbReference type="GO" id="GO:0008017">
    <property type="term" value="F:microtubule binding"/>
    <property type="evidence" value="ECO:0007669"/>
    <property type="project" value="TreeGrafter"/>
</dbReference>
<evidence type="ECO:0000313" key="6">
    <source>
        <dbReference type="Proteomes" id="UP000019471"/>
    </source>
</evidence>
<dbReference type="GO" id="GO:0048312">
    <property type="term" value="P:intracellular distribution of mitochondria"/>
    <property type="evidence" value="ECO:0007669"/>
    <property type="project" value="TreeGrafter"/>
</dbReference>
<evidence type="ECO:0000256" key="1">
    <source>
        <dbReference type="ARBA" id="ARBA00022741"/>
    </source>
</evidence>
<evidence type="ECO:0000256" key="3">
    <source>
        <dbReference type="SAM" id="MobiDB-lite"/>
    </source>
</evidence>
<dbReference type="GO" id="GO:0003924">
    <property type="term" value="F:GTPase activity"/>
    <property type="evidence" value="ECO:0007669"/>
    <property type="project" value="InterPro"/>
</dbReference>
<feature type="domain" description="Dynamin-type G" evidence="4">
    <location>
        <begin position="31"/>
        <end position="317"/>
    </location>
</feature>
<dbReference type="InterPro" id="IPR030381">
    <property type="entry name" value="G_DYNAMIN_dom"/>
</dbReference>
<gene>
    <name evidence="5" type="ORF">A1O5_09728</name>
</gene>
<dbReference type="InterPro" id="IPR001401">
    <property type="entry name" value="Dynamin_GTPase"/>
</dbReference>
<keyword evidence="6" id="KW-1185">Reference proteome</keyword>
<dbReference type="eggNOG" id="KOG0446">
    <property type="taxonomic scope" value="Eukaryota"/>
</dbReference>
<dbReference type="GO" id="GO:0006897">
    <property type="term" value="P:endocytosis"/>
    <property type="evidence" value="ECO:0007669"/>
    <property type="project" value="TreeGrafter"/>
</dbReference>
<keyword evidence="1" id="KW-0547">Nucleotide-binding</keyword>
<dbReference type="GO" id="GO:0000266">
    <property type="term" value="P:mitochondrial fission"/>
    <property type="evidence" value="ECO:0007669"/>
    <property type="project" value="TreeGrafter"/>
</dbReference>
<feature type="region of interest" description="Disordered" evidence="3">
    <location>
        <begin position="687"/>
        <end position="757"/>
    </location>
</feature>
<comment type="caution">
    <text evidence="5">The sequence shown here is derived from an EMBL/GenBank/DDBJ whole genome shotgun (WGS) entry which is preliminary data.</text>
</comment>
<dbReference type="PANTHER" id="PTHR11566">
    <property type="entry name" value="DYNAMIN"/>
    <property type="match status" value="1"/>
</dbReference>
<dbReference type="GO" id="GO:0016559">
    <property type="term" value="P:peroxisome fission"/>
    <property type="evidence" value="ECO:0007669"/>
    <property type="project" value="TreeGrafter"/>
</dbReference>
<dbReference type="Pfam" id="PF01031">
    <property type="entry name" value="Dynamin_M"/>
    <property type="match status" value="1"/>
</dbReference>
<dbReference type="PROSITE" id="PS51718">
    <property type="entry name" value="G_DYNAMIN_2"/>
    <property type="match status" value="1"/>
</dbReference>
<dbReference type="SUPFAM" id="SSF52540">
    <property type="entry name" value="P-loop containing nucleoside triphosphate hydrolases"/>
    <property type="match status" value="1"/>
</dbReference>
<dbReference type="InterPro" id="IPR027417">
    <property type="entry name" value="P-loop_NTPase"/>
</dbReference>
<dbReference type="InterPro" id="IPR022812">
    <property type="entry name" value="Dynamin"/>
</dbReference>
<dbReference type="GO" id="GO:0016020">
    <property type="term" value="C:membrane"/>
    <property type="evidence" value="ECO:0007669"/>
    <property type="project" value="TreeGrafter"/>
</dbReference>
<sequence length="757" mass="84863">MDSPDRSLKTERLARILSILDSLKDTGLANVIDLPKIVVCGQQNSGKSSLLESLTGLKFPVKDGLCTRFATELEVRRAPDSSLHACIDPGPDRTASDIEHLRRFRPTVTDVDSLGQIIDEAQFYMSKINPSTICSDILRLQFRGSDLFNLSLVDLPGVFHNKAPGQTLEDKAAVDQLVRNYLRLPRAIILTIVSGGNEPANQIITQMAKEERNDGCRVIGVVTKPDELDGSTRDHQREVFLQILNNEVYHCQLGWFIIRNRNGEQKQLSADDRDEMEAKYLRGKNWSSVPKEQKGVGRLRSRLIQIYHEDVLSQLLPITAEMEEEQNKIKRQISNVAMRPPPHLTKTALLKAITPLNTLIRDAIAGQYQHEFFQQSPRAHQALLHDEILGLIDSYKSRLRTHLKDAKPLGNTVNFAASRTDKRGAGEADPLGQAMEMLSLGGGLPGQYNPAVTEDLFHKLVAEWSSIFRDLVRDLLDVLTDFMKLAAAHLLGADLAPGFLRELVDPVLRRLADELESHLCDLVKKHTTNSPALTRDLLKDGIRRGRARYMSHLMSELLTDSTATSRHRRDSRQSLLEERLLDMPPDTFGSQLALAEALECAEMHYECILKSQALPVIDFPSMDSLVLQKLVKSFDWNLVIGLESDELEKIGNMQIDPAAAKEQEHLKEQYEKLQSGVRELKEMLQEGEFPSLTPSRADTDGEALTANAGFKTPKKHPRDEEAEDSPLTKKFARRPAIASAEESSGEEDSDDYYGKEL</sequence>
<dbReference type="Gene3D" id="3.40.50.300">
    <property type="entry name" value="P-loop containing nucleotide triphosphate hydrolases"/>
    <property type="match status" value="1"/>
</dbReference>
<dbReference type="AlphaFoldDB" id="W9WG35"/>
<accession>W9WG35</accession>
<organism evidence="5 6">
    <name type="scientific">Cladophialophora psammophila CBS 110553</name>
    <dbReference type="NCBI Taxonomy" id="1182543"/>
    <lineage>
        <taxon>Eukaryota</taxon>
        <taxon>Fungi</taxon>
        <taxon>Dikarya</taxon>
        <taxon>Ascomycota</taxon>
        <taxon>Pezizomycotina</taxon>
        <taxon>Eurotiomycetes</taxon>
        <taxon>Chaetothyriomycetidae</taxon>
        <taxon>Chaetothyriales</taxon>
        <taxon>Herpotrichiellaceae</taxon>
        <taxon>Cladophialophora</taxon>
    </lineage>
</organism>
<keyword evidence="2" id="KW-0342">GTP-binding</keyword>
<dbReference type="Pfam" id="PF00350">
    <property type="entry name" value="Dynamin_N"/>
    <property type="match status" value="1"/>
</dbReference>
<dbReference type="STRING" id="1182543.W9WG35"/>
<dbReference type="InterPro" id="IPR000375">
    <property type="entry name" value="Dynamin_stalk"/>
</dbReference>
<protein>
    <recommendedName>
        <fullName evidence="4">Dynamin-type G domain-containing protein</fullName>
    </recommendedName>
</protein>
<dbReference type="CDD" id="cd08771">
    <property type="entry name" value="DLP_1"/>
    <property type="match status" value="1"/>
</dbReference>
<dbReference type="GO" id="GO:0005525">
    <property type="term" value="F:GTP binding"/>
    <property type="evidence" value="ECO:0007669"/>
    <property type="project" value="InterPro"/>
</dbReference>
<dbReference type="PANTHER" id="PTHR11566:SF21">
    <property type="entry name" value="DYNAMIN RELATED PROTEIN 1, ISOFORM A"/>
    <property type="match status" value="1"/>
</dbReference>